<dbReference type="Proteomes" id="UP001583186">
    <property type="component" value="Unassembled WGS sequence"/>
</dbReference>
<feature type="chain" id="PRO_5045045107" description="CBM-cenC domain-containing protein" evidence="1">
    <location>
        <begin position="21"/>
        <end position="189"/>
    </location>
</feature>
<proteinExistence type="predicted"/>
<accession>A0ABR3YNT3</accession>
<evidence type="ECO:0000256" key="1">
    <source>
        <dbReference type="SAM" id="SignalP"/>
    </source>
</evidence>
<evidence type="ECO:0000313" key="3">
    <source>
        <dbReference type="Proteomes" id="UP001583186"/>
    </source>
</evidence>
<name>A0ABR3YNT3_9PEZI</name>
<keyword evidence="3" id="KW-1185">Reference proteome</keyword>
<feature type="signal peptide" evidence="1">
    <location>
        <begin position="1"/>
        <end position="20"/>
    </location>
</feature>
<organism evidence="2 3">
    <name type="scientific">Sporothrix stenoceras</name>
    <dbReference type="NCBI Taxonomy" id="5173"/>
    <lineage>
        <taxon>Eukaryota</taxon>
        <taxon>Fungi</taxon>
        <taxon>Dikarya</taxon>
        <taxon>Ascomycota</taxon>
        <taxon>Pezizomycotina</taxon>
        <taxon>Sordariomycetes</taxon>
        <taxon>Sordariomycetidae</taxon>
        <taxon>Ophiostomatales</taxon>
        <taxon>Ophiostomataceae</taxon>
        <taxon>Sporothrix</taxon>
    </lineage>
</organism>
<keyword evidence="1" id="KW-0732">Signal</keyword>
<evidence type="ECO:0008006" key="4">
    <source>
        <dbReference type="Google" id="ProtNLM"/>
    </source>
</evidence>
<evidence type="ECO:0000313" key="2">
    <source>
        <dbReference type="EMBL" id="KAL1889558.1"/>
    </source>
</evidence>
<comment type="caution">
    <text evidence="2">The sequence shown here is derived from an EMBL/GenBank/DDBJ whole genome shotgun (WGS) entry which is preliminary data.</text>
</comment>
<dbReference type="Gene3D" id="2.60.120.260">
    <property type="entry name" value="Galactose-binding domain-like"/>
    <property type="match status" value="1"/>
</dbReference>
<reference evidence="2 3" key="1">
    <citation type="journal article" date="2024" name="IMA Fungus">
        <title>IMA Genome - F19 : A genome assembly and annotation guide to empower mycologists, including annotated draft genome sequences of Ceratocystis pirilliformis, Diaporthe australafricana, Fusarium ophioides, Paecilomyces lecythidis, and Sporothrix stenoceras.</title>
        <authorList>
            <person name="Aylward J."/>
            <person name="Wilson A.M."/>
            <person name="Visagie C.M."/>
            <person name="Spraker J."/>
            <person name="Barnes I."/>
            <person name="Buitendag C."/>
            <person name="Ceriani C."/>
            <person name="Del Mar Angel L."/>
            <person name="du Plessis D."/>
            <person name="Fuchs T."/>
            <person name="Gasser K."/>
            <person name="Kramer D."/>
            <person name="Li W."/>
            <person name="Munsamy K."/>
            <person name="Piso A."/>
            <person name="Price J.L."/>
            <person name="Sonnekus B."/>
            <person name="Thomas C."/>
            <person name="van der Nest A."/>
            <person name="van Dijk A."/>
            <person name="van Heerden A."/>
            <person name="van Vuuren N."/>
            <person name="Yilmaz N."/>
            <person name="Duong T.A."/>
            <person name="van der Merwe N.A."/>
            <person name="Wingfield M.J."/>
            <person name="Wingfield B.D."/>
        </authorList>
    </citation>
    <scope>NUCLEOTIDE SEQUENCE [LARGE SCALE GENOMIC DNA]</scope>
    <source>
        <strain evidence="2 3">CMW 5346</strain>
    </source>
</reference>
<dbReference type="EMBL" id="JAWCUI010000072">
    <property type="protein sequence ID" value="KAL1889558.1"/>
    <property type="molecule type" value="Genomic_DNA"/>
</dbReference>
<protein>
    <recommendedName>
        <fullName evidence="4">CBM-cenC domain-containing protein</fullName>
    </recommendedName>
</protein>
<sequence>MVQPKSIALALVAFFFGARASPCASCNPANIVQDGSFEAGSSVWTLDSGVTIETDAPDSDYSASGVNYVNIYIAQRSDYARYGLSQQLTGLVPNKPYTLQYTYELTDASGIYDGGVGIQTQLDGVQVDSVFMQSRDQQGIVQVRTVTITPTTANPLLYIDGYGSGNYYYGANVVIDDISLGQACNSGKP</sequence>
<gene>
    <name evidence="2" type="ORF">Sste5346_008806</name>
</gene>